<dbReference type="Proteomes" id="UP000824190">
    <property type="component" value="Unassembled WGS sequence"/>
</dbReference>
<dbReference type="EMBL" id="DXGC01000058">
    <property type="protein sequence ID" value="HIW91209.1"/>
    <property type="molecule type" value="Genomic_DNA"/>
</dbReference>
<sequence>MDWETLRDILMQRPEMSLHGVVEARGKFAEEEPPVEIWRQGPRVRVEDDGTPVFISDGTTVWDFDSTNRVNKLSGTPLTGPADENGYWGPFQTYAKPRDSWDWWSGSDYDQPVSAVTIQNFRDRDCWTVALQDPSSTLGPLRLWVDQESGYLVGMASEKPEDGDTAHWIADLDIGASLSADLFTWDGPTVTKDEVDAARSRQTKARQDEELAWFRRHVTEASLRVPARLNLPPLPEDIDPDGTFSTRNNTALVRRVSEADWVNVMQPKLKLLSWISWSNDDFRTGVLILNAAVVHDDGLRDALQQHYAGQPPEAADKTPVAVTLDLTPVSVPFRDDATGEFDAIGNDFSLKRVSRAVTPEETTDSPWPEEHRWSTPDFDWSLRIGDEVHLDRDGLEALQQQLHPGVEIDRSS</sequence>
<reference evidence="1" key="2">
    <citation type="submission" date="2021-04" db="EMBL/GenBank/DDBJ databases">
        <authorList>
            <person name="Gilroy R."/>
        </authorList>
    </citation>
    <scope>NUCLEOTIDE SEQUENCE</scope>
    <source>
        <strain evidence="1">CHK32-1732</strain>
    </source>
</reference>
<evidence type="ECO:0000313" key="2">
    <source>
        <dbReference type="Proteomes" id="UP000824190"/>
    </source>
</evidence>
<evidence type="ECO:0000313" key="1">
    <source>
        <dbReference type="EMBL" id="HIW91209.1"/>
    </source>
</evidence>
<accession>A0A9D1RP67</accession>
<dbReference type="SUPFAM" id="SSF89392">
    <property type="entry name" value="Prokaryotic lipoproteins and lipoprotein localization factors"/>
    <property type="match status" value="1"/>
</dbReference>
<gene>
    <name evidence="1" type="ORF">H9870_06075</name>
</gene>
<protein>
    <submittedName>
        <fullName evidence="1">Uncharacterized protein</fullName>
    </submittedName>
</protein>
<name>A0A9D1RP67_9CORY</name>
<comment type="caution">
    <text evidence="1">The sequence shown here is derived from an EMBL/GenBank/DDBJ whole genome shotgun (WGS) entry which is preliminary data.</text>
</comment>
<dbReference type="AlphaFoldDB" id="A0A9D1RP67"/>
<proteinExistence type="predicted"/>
<dbReference type="Gene3D" id="2.50.20.10">
    <property type="entry name" value="Lipoprotein localisation LolA/LolB/LppX"/>
    <property type="match status" value="1"/>
</dbReference>
<dbReference type="InterPro" id="IPR029046">
    <property type="entry name" value="LolA/LolB/LppX"/>
</dbReference>
<organism evidence="1 2">
    <name type="scientific">Candidatus Corynebacterium avicola</name>
    <dbReference type="NCBI Taxonomy" id="2838527"/>
    <lineage>
        <taxon>Bacteria</taxon>
        <taxon>Bacillati</taxon>
        <taxon>Actinomycetota</taxon>
        <taxon>Actinomycetes</taxon>
        <taxon>Mycobacteriales</taxon>
        <taxon>Corynebacteriaceae</taxon>
        <taxon>Corynebacterium</taxon>
    </lineage>
</organism>
<reference evidence="1" key="1">
    <citation type="journal article" date="2021" name="PeerJ">
        <title>Extensive microbial diversity within the chicken gut microbiome revealed by metagenomics and culture.</title>
        <authorList>
            <person name="Gilroy R."/>
            <person name="Ravi A."/>
            <person name="Getino M."/>
            <person name="Pursley I."/>
            <person name="Horton D.L."/>
            <person name="Alikhan N.F."/>
            <person name="Baker D."/>
            <person name="Gharbi K."/>
            <person name="Hall N."/>
            <person name="Watson M."/>
            <person name="Adriaenssens E.M."/>
            <person name="Foster-Nyarko E."/>
            <person name="Jarju S."/>
            <person name="Secka A."/>
            <person name="Antonio M."/>
            <person name="Oren A."/>
            <person name="Chaudhuri R.R."/>
            <person name="La Ragione R."/>
            <person name="Hildebrand F."/>
            <person name="Pallen M.J."/>
        </authorList>
    </citation>
    <scope>NUCLEOTIDE SEQUENCE</scope>
    <source>
        <strain evidence="1">CHK32-1732</strain>
    </source>
</reference>